<evidence type="ECO:0000313" key="2">
    <source>
        <dbReference type="EMBL" id="KYQ56966.1"/>
    </source>
</evidence>
<keyword evidence="3" id="KW-1185">Reference proteome</keyword>
<dbReference type="PANTHER" id="PTHR37984:SF5">
    <property type="entry name" value="PROTEIN NYNRIN-LIKE"/>
    <property type="match status" value="1"/>
</dbReference>
<organism evidence="2 3">
    <name type="scientific">Mycetomoellerius zeteki</name>
    <dbReference type="NCBI Taxonomy" id="64791"/>
    <lineage>
        <taxon>Eukaryota</taxon>
        <taxon>Metazoa</taxon>
        <taxon>Ecdysozoa</taxon>
        <taxon>Arthropoda</taxon>
        <taxon>Hexapoda</taxon>
        <taxon>Insecta</taxon>
        <taxon>Pterygota</taxon>
        <taxon>Neoptera</taxon>
        <taxon>Endopterygota</taxon>
        <taxon>Hymenoptera</taxon>
        <taxon>Apocrita</taxon>
        <taxon>Aculeata</taxon>
        <taxon>Formicoidea</taxon>
        <taxon>Formicidae</taxon>
        <taxon>Myrmicinae</taxon>
        <taxon>Mycetomoellerius</taxon>
    </lineage>
</organism>
<dbReference type="AlphaFoldDB" id="A0A151X9A3"/>
<proteinExistence type="predicted"/>
<gene>
    <name evidence="2" type="ORF">ALC60_04087</name>
</gene>
<dbReference type="InterPro" id="IPR050951">
    <property type="entry name" value="Retrovirus_Pol_polyprotein"/>
</dbReference>
<name>A0A151X9A3_9HYME</name>
<evidence type="ECO:0000256" key="1">
    <source>
        <dbReference type="SAM" id="MobiDB-lite"/>
    </source>
</evidence>
<dbReference type="PANTHER" id="PTHR37984">
    <property type="entry name" value="PROTEIN CBG26694"/>
    <property type="match status" value="1"/>
</dbReference>
<sequence>MNQFLYTYNYTPCEATPDHRSPTEIFFGRKFRTPLDIFTLTEKPKSILSHQQSKMKKQFDTHHGARARRFVPGQQVLVQLSDGRRVSGKIVNIIGFTIAHVRVDIGLIKRHFNQTWNRTVSPSERTDGSAEDLLPMVRNPTADPPPFQLSFEGANFSSNVDPPAQAQEEPVVRRSSRFAGHARPDYRKLAGFRPYGKHSV</sequence>
<dbReference type="EMBL" id="KQ982381">
    <property type="protein sequence ID" value="KYQ56966.1"/>
    <property type="molecule type" value="Genomic_DNA"/>
</dbReference>
<accession>A0A151X9A3</accession>
<evidence type="ECO:0000313" key="3">
    <source>
        <dbReference type="Proteomes" id="UP000075809"/>
    </source>
</evidence>
<protein>
    <submittedName>
        <fullName evidence="2">Uncharacterized protein K02A2.6</fullName>
    </submittedName>
</protein>
<dbReference type="Proteomes" id="UP000075809">
    <property type="component" value="Unassembled WGS sequence"/>
</dbReference>
<dbReference type="STRING" id="64791.A0A151X9A3"/>
<feature type="region of interest" description="Disordered" evidence="1">
    <location>
        <begin position="159"/>
        <end position="179"/>
    </location>
</feature>
<reference evidence="2 3" key="1">
    <citation type="submission" date="2015-09" db="EMBL/GenBank/DDBJ databases">
        <title>Trachymyrmex zeteki WGS genome.</title>
        <authorList>
            <person name="Nygaard S."/>
            <person name="Hu H."/>
            <person name="Boomsma J."/>
            <person name="Zhang G."/>
        </authorList>
    </citation>
    <scope>NUCLEOTIDE SEQUENCE [LARGE SCALE GENOMIC DNA]</scope>
    <source>
        <strain evidence="2">Tzet28-1</strain>
        <tissue evidence="2">Whole body</tissue>
    </source>
</reference>